<dbReference type="GO" id="GO:0009396">
    <property type="term" value="P:folic acid-containing compound biosynthetic process"/>
    <property type="evidence" value="ECO:0007669"/>
    <property type="project" value="TreeGrafter"/>
</dbReference>
<gene>
    <name evidence="7" type="ORF">CUROG_07680</name>
</gene>
<feature type="binding site" evidence="4">
    <location>
        <position position="58"/>
    </location>
    <ligand>
        <name>substrate</name>
    </ligand>
</feature>
<comment type="similarity">
    <text evidence="1 5">Belongs to the 5-formyltetrahydrofolate cyclo-ligase family.</text>
</comment>
<feature type="binding site" evidence="4">
    <location>
        <begin position="151"/>
        <end position="159"/>
    </location>
    <ligand>
        <name>ATP</name>
        <dbReference type="ChEBI" id="CHEBI:30616"/>
    </ligand>
</feature>
<reference evidence="8" key="1">
    <citation type="submission" date="2019-10" db="EMBL/GenBank/DDBJ databases">
        <title>Complete genome sequence of Corynebacterium urogenitalis DSM 108747, isolated from the genital tract of a cow.</title>
        <authorList>
            <person name="Ruckert C."/>
            <person name="Ballas P."/>
            <person name="Wagener K."/>
            <person name="Drillich M."/>
            <person name="Kaempfer P."/>
            <person name="Busse H.-J."/>
            <person name="Ehling-Schulz M."/>
        </authorList>
    </citation>
    <scope>NUCLEOTIDE SEQUENCE [LARGE SCALE GENOMIC DNA]</scope>
    <source>
        <strain evidence="8">LMM 1652</strain>
    </source>
</reference>
<keyword evidence="5" id="KW-0479">Metal-binding</keyword>
<evidence type="ECO:0000256" key="2">
    <source>
        <dbReference type="ARBA" id="ARBA00022741"/>
    </source>
</evidence>
<dbReference type="PANTHER" id="PTHR23407">
    <property type="entry name" value="ATPASE INHIBITOR/5-FORMYLTETRAHYDROFOLATE CYCLO-LIGASE"/>
    <property type="match status" value="1"/>
</dbReference>
<feature type="binding site" evidence="4">
    <location>
        <position position="63"/>
    </location>
    <ligand>
        <name>substrate</name>
    </ligand>
</feature>
<comment type="cofactor">
    <cofactor evidence="5">
        <name>Mg(2+)</name>
        <dbReference type="ChEBI" id="CHEBI:18420"/>
    </cofactor>
</comment>
<keyword evidence="7" id="KW-0436">Ligase</keyword>
<dbReference type="NCBIfam" id="TIGR02727">
    <property type="entry name" value="MTHFS_bact"/>
    <property type="match status" value="1"/>
</dbReference>
<dbReference type="InterPro" id="IPR037171">
    <property type="entry name" value="NagB/RpiA_transferase-like"/>
</dbReference>
<dbReference type="OrthoDB" id="3242798at2"/>
<dbReference type="EMBL" id="CP045032">
    <property type="protein sequence ID" value="QFQ02885.1"/>
    <property type="molecule type" value="Genomic_DNA"/>
</dbReference>
<dbReference type="GO" id="GO:0035999">
    <property type="term" value="P:tetrahydrofolate interconversion"/>
    <property type="evidence" value="ECO:0007669"/>
    <property type="project" value="TreeGrafter"/>
</dbReference>
<name>A0A5J6ZB55_9CORY</name>
<dbReference type="InterPro" id="IPR024185">
    <property type="entry name" value="FTHF_cligase-like_sf"/>
</dbReference>
<dbReference type="PANTHER" id="PTHR23407:SF1">
    <property type="entry name" value="5-FORMYLTETRAHYDROFOLATE CYCLO-LIGASE"/>
    <property type="match status" value="1"/>
</dbReference>
<evidence type="ECO:0000256" key="3">
    <source>
        <dbReference type="ARBA" id="ARBA00022840"/>
    </source>
</evidence>
<feature type="compositionally biased region" description="Basic residues" evidence="6">
    <location>
        <begin position="13"/>
        <end position="25"/>
    </location>
</feature>
<evidence type="ECO:0000256" key="6">
    <source>
        <dbReference type="SAM" id="MobiDB-lite"/>
    </source>
</evidence>
<keyword evidence="2 4" id="KW-0547">Nucleotide-binding</keyword>
<evidence type="ECO:0000256" key="4">
    <source>
        <dbReference type="PIRSR" id="PIRSR006806-1"/>
    </source>
</evidence>
<dbReference type="InterPro" id="IPR002698">
    <property type="entry name" value="FTHF_cligase"/>
</dbReference>
<dbReference type="SUPFAM" id="SSF100950">
    <property type="entry name" value="NagB/RpiA/CoA transferase-like"/>
    <property type="match status" value="1"/>
</dbReference>
<dbReference type="Proteomes" id="UP000326711">
    <property type="component" value="Chromosome"/>
</dbReference>
<keyword evidence="3 4" id="KW-0067">ATP-binding</keyword>
<keyword evidence="8" id="KW-1185">Reference proteome</keyword>
<comment type="catalytic activity">
    <reaction evidence="5">
        <text>(6S)-5-formyl-5,6,7,8-tetrahydrofolate + ATP = (6R)-5,10-methenyltetrahydrofolate + ADP + phosphate</text>
        <dbReference type="Rhea" id="RHEA:10488"/>
        <dbReference type="ChEBI" id="CHEBI:30616"/>
        <dbReference type="ChEBI" id="CHEBI:43474"/>
        <dbReference type="ChEBI" id="CHEBI:57455"/>
        <dbReference type="ChEBI" id="CHEBI:57457"/>
        <dbReference type="ChEBI" id="CHEBI:456216"/>
        <dbReference type="EC" id="6.3.3.2"/>
    </reaction>
</comment>
<evidence type="ECO:0000313" key="8">
    <source>
        <dbReference type="Proteomes" id="UP000326711"/>
    </source>
</evidence>
<dbReference type="EC" id="6.3.3.2" evidence="5"/>
<keyword evidence="5" id="KW-0460">Magnesium</keyword>
<protein>
    <recommendedName>
        <fullName evidence="5">5-formyltetrahydrofolate cyclo-ligase</fullName>
        <ecNumber evidence="5">6.3.3.2</ecNumber>
    </recommendedName>
</protein>
<evidence type="ECO:0000256" key="5">
    <source>
        <dbReference type="RuleBase" id="RU361279"/>
    </source>
</evidence>
<dbReference type="GO" id="GO:0030272">
    <property type="term" value="F:5-formyltetrahydrofolate cyclo-ligase activity"/>
    <property type="evidence" value="ECO:0007669"/>
    <property type="project" value="UniProtKB-EC"/>
</dbReference>
<feature type="compositionally biased region" description="Polar residues" evidence="6">
    <location>
        <begin position="1"/>
        <end position="12"/>
    </location>
</feature>
<dbReference type="Gene3D" id="3.40.50.10420">
    <property type="entry name" value="NagB/RpiA/CoA transferase-like"/>
    <property type="match status" value="1"/>
</dbReference>
<proteinExistence type="inferred from homology"/>
<dbReference type="KEGG" id="cuo:CUROG_07680"/>
<accession>A0A5J6ZB55</accession>
<evidence type="ECO:0000256" key="1">
    <source>
        <dbReference type="ARBA" id="ARBA00010638"/>
    </source>
</evidence>
<sequence>MSKNTLEISQSKSHMRRDIRSRRRATPVTFRTERDKRIQKNLMDHLSSLSAGRVAAYVPMQHEPGGRNLPGLLKASGLQVYLPRIVSIPDAHARGLSGTLAETLEWVRYEGETAVNARGIEEPVGNAEPGVLPEVDVFLVPALAIDQHGYRLGQGGGFYDRALAQPGSYREICAIVDHEEFVSAVPTDEWDLAVNSVVTDRGLNRFDAGNHRKP</sequence>
<dbReference type="GO" id="GO:0046872">
    <property type="term" value="F:metal ion binding"/>
    <property type="evidence" value="ECO:0007669"/>
    <property type="project" value="UniProtKB-KW"/>
</dbReference>
<feature type="binding site" evidence="4">
    <location>
        <begin position="12"/>
        <end position="16"/>
    </location>
    <ligand>
        <name>ATP</name>
        <dbReference type="ChEBI" id="CHEBI:30616"/>
    </ligand>
</feature>
<organism evidence="7 8">
    <name type="scientific">Corynebacterium urogenitale</name>
    <dbReference type="NCBI Taxonomy" id="2487892"/>
    <lineage>
        <taxon>Bacteria</taxon>
        <taxon>Bacillati</taxon>
        <taxon>Actinomycetota</taxon>
        <taxon>Actinomycetes</taxon>
        <taxon>Mycobacteriales</taxon>
        <taxon>Corynebacteriaceae</taxon>
        <taxon>Corynebacterium</taxon>
    </lineage>
</organism>
<dbReference type="AlphaFoldDB" id="A0A5J6ZB55"/>
<dbReference type="GO" id="GO:0005524">
    <property type="term" value="F:ATP binding"/>
    <property type="evidence" value="ECO:0007669"/>
    <property type="project" value="UniProtKB-KW"/>
</dbReference>
<dbReference type="PIRSF" id="PIRSF006806">
    <property type="entry name" value="FTHF_cligase"/>
    <property type="match status" value="1"/>
</dbReference>
<feature type="region of interest" description="Disordered" evidence="6">
    <location>
        <begin position="1"/>
        <end position="29"/>
    </location>
</feature>
<evidence type="ECO:0000313" key="7">
    <source>
        <dbReference type="EMBL" id="QFQ02885.1"/>
    </source>
</evidence>
<dbReference type="Pfam" id="PF01812">
    <property type="entry name" value="5-FTHF_cyc-lig"/>
    <property type="match status" value="1"/>
</dbReference>